<dbReference type="RefSeq" id="XP_030977062.1">
    <property type="nucleotide sequence ID" value="XM_031132070.1"/>
</dbReference>
<feature type="domain" description="BTB" evidence="1">
    <location>
        <begin position="21"/>
        <end position="88"/>
    </location>
</feature>
<accession>A0A6P8AQ88</accession>
<dbReference type="InterPro" id="IPR000210">
    <property type="entry name" value="BTB/POZ_dom"/>
</dbReference>
<evidence type="ECO:0000313" key="2">
    <source>
        <dbReference type="Proteomes" id="UP000515153"/>
    </source>
</evidence>
<proteinExistence type="predicted"/>
<reference evidence="3" key="2">
    <citation type="submission" date="2019-10" db="EMBL/GenBank/DDBJ databases">
        <authorList>
            <consortium name="NCBI Genome Project"/>
        </authorList>
    </citation>
    <scope>NUCLEOTIDE SEQUENCE</scope>
    <source>
        <strain evidence="3">NI907</strain>
    </source>
</reference>
<dbReference type="AlphaFoldDB" id="A0A6P8AQ88"/>
<gene>
    <name evidence="3" type="ORF">PgNI_12115</name>
</gene>
<evidence type="ECO:0000259" key="1">
    <source>
        <dbReference type="PROSITE" id="PS50097"/>
    </source>
</evidence>
<dbReference type="Pfam" id="PF00651">
    <property type="entry name" value="BTB"/>
    <property type="match status" value="1"/>
</dbReference>
<reference evidence="3" key="1">
    <citation type="journal article" date="2019" name="Mol. Biol. Evol.">
        <title>Blast fungal genomes show frequent chromosomal changes, gene gains and losses, and effector gene turnover.</title>
        <authorList>
            <person name="Gomez Luciano L.B."/>
            <person name="Jason Tsai I."/>
            <person name="Chuma I."/>
            <person name="Tosa Y."/>
            <person name="Chen Y.H."/>
            <person name="Li J.Y."/>
            <person name="Li M.Y."/>
            <person name="Jade Lu M.Y."/>
            <person name="Nakayashiki H."/>
            <person name="Li W.H."/>
        </authorList>
    </citation>
    <scope>NUCLEOTIDE SEQUENCE</scope>
    <source>
        <strain evidence="3">NI907</strain>
    </source>
</reference>
<dbReference type="CDD" id="cd18186">
    <property type="entry name" value="BTB_POZ_ZBTB_KLHL-like"/>
    <property type="match status" value="1"/>
</dbReference>
<organism evidence="2 3">
    <name type="scientific">Pyricularia grisea</name>
    <name type="common">Crabgrass-specific blast fungus</name>
    <name type="synonym">Magnaporthe grisea</name>
    <dbReference type="NCBI Taxonomy" id="148305"/>
    <lineage>
        <taxon>Eukaryota</taxon>
        <taxon>Fungi</taxon>
        <taxon>Dikarya</taxon>
        <taxon>Ascomycota</taxon>
        <taxon>Pezizomycotina</taxon>
        <taxon>Sordariomycetes</taxon>
        <taxon>Sordariomycetidae</taxon>
        <taxon>Magnaporthales</taxon>
        <taxon>Pyriculariaceae</taxon>
        <taxon>Pyricularia</taxon>
    </lineage>
</organism>
<protein>
    <recommendedName>
        <fullName evidence="1">BTB domain-containing protein</fullName>
    </recommendedName>
</protein>
<dbReference type="Gene3D" id="3.30.710.10">
    <property type="entry name" value="Potassium Channel Kv1.1, Chain A"/>
    <property type="match status" value="1"/>
</dbReference>
<reference evidence="3" key="3">
    <citation type="submission" date="2025-08" db="UniProtKB">
        <authorList>
            <consortium name="RefSeq"/>
        </authorList>
    </citation>
    <scope>IDENTIFICATION</scope>
    <source>
        <strain evidence="3">NI907</strain>
    </source>
</reference>
<name>A0A6P8AQ88_PYRGI</name>
<dbReference type="Proteomes" id="UP000515153">
    <property type="component" value="Unplaced"/>
</dbReference>
<dbReference type="GeneID" id="41966975"/>
<dbReference type="PANTHER" id="PTHR47843:SF5">
    <property type="entry name" value="BTB_POZ DOMAIN PROTEIN"/>
    <property type="match status" value="1"/>
</dbReference>
<keyword evidence="2" id="KW-1185">Reference proteome</keyword>
<dbReference type="KEGG" id="pgri:PgNI_12115"/>
<dbReference type="PANTHER" id="PTHR47843">
    <property type="entry name" value="BTB DOMAIN-CONTAINING PROTEIN-RELATED"/>
    <property type="match status" value="1"/>
</dbReference>
<dbReference type="SMART" id="SM00225">
    <property type="entry name" value="BTB"/>
    <property type="match status" value="1"/>
</dbReference>
<dbReference type="InterPro" id="IPR011333">
    <property type="entry name" value="SKP1/BTB/POZ_sf"/>
</dbReference>
<evidence type="ECO:0000313" key="3">
    <source>
        <dbReference type="RefSeq" id="XP_030977062.1"/>
    </source>
</evidence>
<dbReference type="SUPFAM" id="SSF54695">
    <property type="entry name" value="POZ domain"/>
    <property type="match status" value="1"/>
</dbReference>
<sequence length="140" mass="15538">MPSKLIFSNELGLQQWSEELADVTVICGSETFKLHRVVLCAHSELFRKALCGNFAEAKTGHVKLPETDPETFTPLVQFCYYGTYDDDVPGSEEAQVNNGLDFFYLSPADSYEKYLPMAECLGAAGIHSSKGHFHTNPITL</sequence>
<dbReference type="PROSITE" id="PS50097">
    <property type="entry name" value="BTB"/>
    <property type="match status" value="1"/>
</dbReference>